<evidence type="ECO:0000256" key="7">
    <source>
        <dbReference type="ARBA" id="ARBA00048493"/>
    </source>
</evidence>
<comment type="catalytic activity">
    <reaction evidence="7">
        <text>N-acetyl-alpha-D-glucosamine 1-phosphate + UTP + H(+) = UDP-N-acetyl-alpha-D-glucosamine + diphosphate</text>
        <dbReference type="Rhea" id="RHEA:13509"/>
        <dbReference type="ChEBI" id="CHEBI:15378"/>
        <dbReference type="ChEBI" id="CHEBI:33019"/>
        <dbReference type="ChEBI" id="CHEBI:46398"/>
        <dbReference type="ChEBI" id="CHEBI:57705"/>
        <dbReference type="ChEBI" id="CHEBI:57776"/>
        <dbReference type="EC" id="2.7.7.23"/>
    </reaction>
</comment>
<dbReference type="InterPro" id="IPR025877">
    <property type="entry name" value="MobA-like_NTP_Trfase"/>
</dbReference>
<dbReference type="GO" id="GO:0019134">
    <property type="term" value="F:glucosamine-1-phosphate N-acetyltransferase activity"/>
    <property type="evidence" value="ECO:0007669"/>
    <property type="project" value="UniProtKB-EC"/>
</dbReference>
<organism evidence="10 11">
    <name type="scientific">Candidatus Magnetobacterium bavaricum</name>
    <dbReference type="NCBI Taxonomy" id="29290"/>
    <lineage>
        <taxon>Bacteria</taxon>
        <taxon>Pseudomonadati</taxon>
        <taxon>Nitrospirota</taxon>
        <taxon>Thermodesulfovibrionia</taxon>
        <taxon>Thermodesulfovibrionales</taxon>
        <taxon>Candidatus Magnetobacteriaceae</taxon>
        <taxon>Candidatus Magnetobacterium</taxon>
    </lineage>
</organism>
<dbReference type="InterPro" id="IPR029044">
    <property type="entry name" value="Nucleotide-diphossugar_trans"/>
</dbReference>
<keyword evidence="11" id="KW-1185">Reference proteome</keyword>
<dbReference type="PANTHER" id="PTHR43584:SF3">
    <property type="entry name" value="BIFUNCTIONAL PROTEIN GLMU"/>
    <property type="match status" value="1"/>
</dbReference>
<dbReference type="InterPro" id="IPR050065">
    <property type="entry name" value="GlmU-like"/>
</dbReference>
<dbReference type="EMBL" id="LACI01002358">
    <property type="protein sequence ID" value="KJU82330.1"/>
    <property type="molecule type" value="Genomic_DNA"/>
</dbReference>
<accession>A0A0F3GK89</accession>
<keyword evidence="5" id="KW-0012">Acyltransferase</keyword>
<dbReference type="Proteomes" id="UP000033423">
    <property type="component" value="Unassembled WGS sequence"/>
</dbReference>
<dbReference type="PANTHER" id="PTHR43584">
    <property type="entry name" value="NUCLEOTIDYL TRANSFERASE"/>
    <property type="match status" value="1"/>
</dbReference>
<evidence type="ECO:0000256" key="2">
    <source>
        <dbReference type="ARBA" id="ARBA00007947"/>
    </source>
</evidence>
<dbReference type="Gene3D" id="3.90.550.10">
    <property type="entry name" value="Spore Coat Polysaccharide Biosynthesis Protein SpsA, Chain A"/>
    <property type="match status" value="1"/>
</dbReference>
<evidence type="ECO:0000256" key="4">
    <source>
        <dbReference type="ARBA" id="ARBA00022695"/>
    </source>
</evidence>
<comment type="similarity">
    <text evidence="2">In the N-terminal section; belongs to the N-acetylglucosamine-1-phosphate uridyltransferase family.</text>
</comment>
<evidence type="ECO:0000259" key="9">
    <source>
        <dbReference type="Pfam" id="PF12804"/>
    </source>
</evidence>
<feature type="domain" description="MobA-like NTP transferase" evidence="9">
    <location>
        <begin position="5"/>
        <end position="125"/>
    </location>
</feature>
<evidence type="ECO:0000313" key="10">
    <source>
        <dbReference type="EMBL" id="KJU82330.1"/>
    </source>
</evidence>
<evidence type="ECO:0000313" key="11">
    <source>
        <dbReference type="Proteomes" id="UP000033423"/>
    </source>
</evidence>
<proteinExistence type="inferred from homology"/>
<comment type="similarity">
    <text evidence="1">In the C-terminal section; belongs to the transferase hexapeptide repeat family.</text>
</comment>
<name>A0A0F3GK89_9BACT</name>
<gene>
    <name evidence="10" type="ORF">MBAV_005475</name>
</gene>
<dbReference type="AlphaFoldDB" id="A0A0F3GK89"/>
<reference evidence="10 11" key="1">
    <citation type="submission" date="2015-02" db="EMBL/GenBank/DDBJ databases">
        <title>Single-cell genomics of uncultivated deep-branching MTB reveals a conserved set of magnetosome genes.</title>
        <authorList>
            <person name="Kolinko S."/>
            <person name="Richter M."/>
            <person name="Glockner F.O."/>
            <person name="Brachmann A."/>
            <person name="Schuler D."/>
        </authorList>
    </citation>
    <scope>NUCLEOTIDE SEQUENCE [LARGE SCALE GENOMIC DNA]</scope>
    <source>
        <strain evidence="10">TM-1</strain>
    </source>
</reference>
<evidence type="ECO:0000256" key="1">
    <source>
        <dbReference type="ARBA" id="ARBA00007707"/>
    </source>
</evidence>
<evidence type="ECO:0000256" key="3">
    <source>
        <dbReference type="ARBA" id="ARBA00022679"/>
    </source>
</evidence>
<dbReference type="Pfam" id="PF12804">
    <property type="entry name" value="NTP_transf_3"/>
    <property type="match status" value="1"/>
</dbReference>
<evidence type="ECO:0000256" key="5">
    <source>
        <dbReference type="ARBA" id="ARBA00023315"/>
    </source>
</evidence>
<protein>
    <submittedName>
        <fullName evidence="10">N-acetylglucosamine-1-phosphate uridyltransferase/glucosamine-1-phosphate</fullName>
    </submittedName>
</protein>
<keyword evidence="4" id="KW-0548">Nucleotidyltransferase</keyword>
<evidence type="ECO:0000256" key="6">
    <source>
        <dbReference type="ARBA" id="ARBA00048247"/>
    </source>
</evidence>
<keyword evidence="3 10" id="KW-0808">Transferase</keyword>
<comment type="function">
    <text evidence="8">Catalyzes the last two sequential reactions in the de novo biosynthetic pathway for UDP-N-acetylglucosamine (UDP-GlcNAc). The C-terminal domain catalyzes the transfer of acetyl group from acetyl coenzyme A to glucosamine-1-phosphate (GlcN-1-P) to produce N-acetylglucosamine-1-phosphate (GlcNAc-1-P), which is converted into UDP-GlcNAc by the transfer of uridine 5-monophosphate (from uridine 5-triphosphate), a reaction catalyzed by the N-terminal domain.</text>
</comment>
<dbReference type="SUPFAM" id="SSF53448">
    <property type="entry name" value="Nucleotide-diphospho-sugar transferases"/>
    <property type="match status" value="1"/>
</dbReference>
<sequence length="128" mass="13621">MKIHAVVLAAGLGKRMKSTTPKVLHKILGKPIISYITDAIRGVDAVDKTLVVVSTHTEAIVPLYEGSGVLMAYQRRPLGTADALISGLTGVGDDLDHLLVLAGDVPLIRAETLEALIRQHLSHNNALT</sequence>
<evidence type="ECO:0000256" key="8">
    <source>
        <dbReference type="ARBA" id="ARBA00049628"/>
    </source>
</evidence>
<comment type="catalytic activity">
    <reaction evidence="6">
        <text>alpha-D-glucosamine 1-phosphate + acetyl-CoA = N-acetyl-alpha-D-glucosamine 1-phosphate + CoA + H(+)</text>
        <dbReference type="Rhea" id="RHEA:13725"/>
        <dbReference type="ChEBI" id="CHEBI:15378"/>
        <dbReference type="ChEBI" id="CHEBI:57287"/>
        <dbReference type="ChEBI" id="CHEBI:57288"/>
        <dbReference type="ChEBI" id="CHEBI:57776"/>
        <dbReference type="ChEBI" id="CHEBI:58516"/>
        <dbReference type="EC" id="2.3.1.157"/>
    </reaction>
</comment>
<comment type="caution">
    <text evidence="10">The sequence shown here is derived from an EMBL/GenBank/DDBJ whole genome shotgun (WGS) entry which is preliminary data.</text>
</comment>
<feature type="non-terminal residue" evidence="10">
    <location>
        <position position="128"/>
    </location>
</feature>
<dbReference type="GO" id="GO:0003977">
    <property type="term" value="F:UDP-N-acetylglucosamine diphosphorylase activity"/>
    <property type="evidence" value="ECO:0007669"/>
    <property type="project" value="UniProtKB-EC"/>
</dbReference>